<organism evidence="14">
    <name type="scientific">Fopius arisanus</name>
    <dbReference type="NCBI Taxonomy" id="64838"/>
    <lineage>
        <taxon>Eukaryota</taxon>
        <taxon>Metazoa</taxon>
        <taxon>Ecdysozoa</taxon>
        <taxon>Arthropoda</taxon>
        <taxon>Hexapoda</taxon>
        <taxon>Insecta</taxon>
        <taxon>Pterygota</taxon>
        <taxon>Neoptera</taxon>
        <taxon>Endopterygota</taxon>
        <taxon>Hymenoptera</taxon>
        <taxon>Apocrita</taxon>
        <taxon>Ichneumonoidea</taxon>
        <taxon>Braconidae</taxon>
        <taxon>Opiinae</taxon>
        <taxon>Fopius</taxon>
    </lineage>
</organism>
<dbReference type="NCBIfam" id="TIGR00272">
    <property type="entry name" value="DPH2"/>
    <property type="match status" value="1"/>
</dbReference>
<dbReference type="Gene3D" id="3.40.50.11840">
    <property type="entry name" value="Diphthamide synthesis DPH1/DPH2 domain 1"/>
    <property type="match status" value="1"/>
</dbReference>
<dbReference type="FunFam" id="3.40.50.11840:FF:000002">
    <property type="entry name" value="2-(3-amino-3-carboxypropyl)histidine synthase subunit 2"/>
    <property type="match status" value="1"/>
</dbReference>
<gene>
    <name evidence="14" type="primary">dph2</name>
    <name evidence="16 17" type="synonym">Dph2</name>
    <name evidence="14" type="ORF">g.11495</name>
</gene>
<dbReference type="Gene3D" id="3.40.50.11860">
    <property type="entry name" value="Diphthamide synthesis DPH1/DPH2 domain 3"/>
    <property type="match status" value="1"/>
</dbReference>
<evidence type="ECO:0000256" key="13">
    <source>
        <dbReference type="SAM" id="MobiDB-lite"/>
    </source>
</evidence>
<evidence type="ECO:0000256" key="5">
    <source>
        <dbReference type="ARBA" id="ARBA00022679"/>
    </source>
</evidence>
<dbReference type="UniPathway" id="UPA00559"/>
<accession>A0A9R1T519</accession>
<dbReference type="GO" id="GO:0051536">
    <property type="term" value="F:iron-sulfur cluster binding"/>
    <property type="evidence" value="ECO:0007669"/>
    <property type="project" value="UniProtKB-KW"/>
</dbReference>
<keyword evidence="6" id="KW-0949">S-adenosyl-L-methionine</keyword>
<evidence type="ECO:0000313" key="14">
    <source>
        <dbReference type="EMBL" id="JAG77990.1"/>
    </source>
</evidence>
<evidence type="ECO:0000256" key="12">
    <source>
        <dbReference type="RuleBase" id="RU364133"/>
    </source>
</evidence>
<dbReference type="Pfam" id="PF01866">
    <property type="entry name" value="Diphthamide_syn"/>
    <property type="match status" value="1"/>
</dbReference>
<evidence type="ECO:0000256" key="6">
    <source>
        <dbReference type="ARBA" id="ARBA00022691"/>
    </source>
</evidence>
<keyword evidence="7 12" id="KW-0479">Metal-binding</keyword>
<evidence type="ECO:0000256" key="3">
    <source>
        <dbReference type="ARBA" id="ARBA00006179"/>
    </source>
</evidence>
<evidence type="ECO:0000256" key="10">
    <source>
        <dbReference type="ARBA" id="ARBA00045159"/>
    </source>
</evidence>
<keyword evidence="8 12" id="KW-0408">Iron</keyword>
<dbReference type="InterPro" id="IPR010014">
    <property type="entry name" value="DHP2"/>
</dbReference>
<dbReference type="CTD" id="1802"/>
<evidence type="ECO:0000313" key="15">
    <source>
        <dbReference type="Proteomes" id="UP000694866"/>
    </source>
</evidence>
<dbReference type="InterPro" id="IPR042265">
    <property type="entry name" value="DPH1/DPH2_3"/>
</dbReference>
<dbReference type="Proteomes" id="UP000694866">
    <property type="component" value="Unplaced"/>
</dbReference>
<dbReference type="InterPro" id="IPR016435">
    <property type="entry name" value="DPH1/DPH2"/>
</dbReference>
<sequence length="464" mass="51324">MTPSESSGCGQLESAGNSGTEMLPPEKFEVDRCVGWIQARGADKVCLQFPDSSLRDSAKIALRFEELLGKKVYILGDTTCGSCCVDEVAANHINADAIVHFGHACLNPTSRIPVFHILPKRDIDVVAVVSQFESSFPDADEKILVFYDVSHAHQVHEIWELLSKKYNKLVLTTLNCTSNLDFVDTKISSSPIVSGRSWSVENGYKTEEYTAVFIGENDRTLASLAMSIPAKSWYHTSGLALAKFDAISSPWLKRRRYLVETLKDAKTVGIVVATLGIKNYLEALSSIKQILKKKKKKSYIFSIGKINPAKLANFPEVDAFVVIACPESDIFDSKDYFKPLLTPFEVELAFNSSREFSTHYCLDFRQILPDGSNYVEFIASAGPDLSLISNGIRTEEPEISTETMSALACKDNGTVAIGKAGANFLVKRSWQGLEQRIGEDEVKIAEKGRRGLPVNYENEPLHKA</sequence>
<dbReference type="GO" id="GO:0017183">
    <property type="term" value="P:protein histidyl modification to diphthamide"/>
    <property type="evidence" value="ECO:0007669"/>
    <property type="project" value="UniProtKB-UniPathway"/>
</dbReference>
<dbReference type="AlphaFoldDB" id="A0A0C9Q2K4"/>
<evidence type="ECO:0000256" key="1">
    <source>
        <dbReference type="ARBA" id="ARBA00001966"/>
    </source>
</evidence>
<evidence type="ECO:0000256" key="2">
    <source>
        <dbReference type="ARBA" id="ARBA00005156"/>
    </source>
</evidence>
<dbReference type="RefSeq" id="XP_011302848.1">
    <property type="nucleotide sequence ID" value="XM_011304546.1"/>
</dbReference>
<evidence type="ECO:0000313" key="17">
    <source>
        <dbReference type="RefSeq" id="XP_011302848.1"/>
    </source>
</evidence>
<dbReference type="Gene3D" id="3.40.50.11850">
    <property type="entry name" value="Diphthamide synthesis DPH1/DPH2 domain 2"/>
    <property type="match status" value="1"/>
</dbReference>
<comment type="function">
    <text evidence="10 12">Required for the first step of diphthamide biosynthesis, a post-translational modification of histidine which occurs in elongation factor 2. DPH1 and DPH2 transfer a 3-amino-3-carboxypropyl (ACP) group from S-adenosyl-L-methionine (SAM) to a histidine residue, the reaction is assisted by a reduction system comprising DPH3 and a NADH-dependent reductase. Facilitates the reduction of the catalytic iron-sulfur cluster found in the DPH1 subunit.</text>
</comment>
<dbReference type="GO" id="GO:0046872">
    <property type="term" value="F:metal ion binding"/>
    <property type="evidence" value="ECO:0007669"/>
    <property type="project" value="UniProtKB-KW"/>
</dbReference>
<dbReference type="PANTHER" id="PTHR10762:SF2">
    <property type="entry name" value="2-(3-AMINO-3-CARBOXYPROPYL)HISTIDINE SYNTHASE SUBUNIT 2"/>
    <property type="match status" value="1"/>
</dbReference>
<dbReference type="FunFam" id="3.40.50.11860:FF:000001">
    <property type="entry name" value="2-(3-amino-3-carboxypropyl)histidine synthase subunit 2"/>
    <property type="match status" value="1"/>
</dbReference>
<name>A0A0C9Q2K4_9HYME</name>
<evidence type="ECO:0000256" key="7">
    <source>
        <dbReference type="ARBA" id="ARBA00022723"/>
    </source>
</evidence>
<feature type="compositionally biased region" description="Polar residues" evidence="13">
    <location>
        <begin position="1"/>
        <end position="20"/>
    </location>
</feature>
<protein>
    <recommendedName>
        <fullName evidence="12">2-(3-amino-3-carboxypropyl)histidine synthase subunit 2</fullName>
    </recommendedName>
</protein>
<dbReference type="InterPro" id="IPR042264">
    <property type="entry name" value="DPH1/DPH2_2"/>
</dbReference>
<comment type="cofactor">
    <cofactor evidence="1">
        <name>[4Fe-4S] cluster</name>
        <dbReference type="ChEBI" id="CHEBI:49883"/>
    </cofactor>
</comment>
<evidence type="ECO:0000256" key="8">
    <source>
        <dbReference type="ARBA" id="ARBA00023004"/>
    </source>
</evidence>
<dbReference type="SFLD" id="SFLDG01121">
    <property type="entry name" value="Diphthamide_biosynthesis"/>
    <property type="match status" value="1"/>
</dbReference>
<evidence type="ECO:0000256" key="11">
    <source>
        <dbReference type="ARBA" id="ARBA00048403"/>
    </source>
</evidence>
<dbReference type="OrthoDB" id="449241at2759"/>
<keyword evidence="5" id="KW-0808">Transferase</keyword>
<evidence type="ECO:0000313" key="16">
    <source>
        <dbReference type="RefSeq" id="XP_011302840.1"/>
    </source>
</evidence>
<dbReference type="GO" id="GO:0090560">
    <property type="term" value="F:2-(3-amino-3-carboxypropyl)histidine synthase activity"/>
    <property type="evidence" value="ECO:0007669"/>
    <property type="project" value="UniProtKB-EC"/>
</dbReference>
<feature type="region of interest" description="Disordered" evidence="13">
    <location>
        <begin position="1"/>
        <end position="23"/>
    </location>
</feature>
<accession>A0A0C9Q2K4</accession>
<keyword evidence="9 12" id="KW-0411">Iron-sulfur</keyword>
<dbReference type="PANTHER" id="PTHR10762">
    <property type="entry name" value="DIPHTHAMIDE BIOSYNTHESIS PROTEIN"/>
    <property type="match status" value="1"/>
</dbReference>
<accession>A0A9R1T4Y2</accession>
<evidence type="ECO:0000256" key="9">
    <source>
        <dbReference type="ARBA" id="ARBA00023014"/>
    </source>
</evidence>
<comment type="similarity">
    <text evidence="3 12">Belongs to the DPH1/DPH2 family. DPH2 subfamily.</text>
</comment>
<reference evidence="16 17" key="2">
    <citation type="submission" date="2025-04" db="UniProtKB">
        <authorList>
            <consortium name="RefSeq"/>
        </authorList>
    </citation>
    <scope>IDENTIFICATION</scope>
    <source>
        <strain evidence="16 17">USDA-PBARC FA_bdor</strain>
        <tissue evidence="16 17">Whole organism</tissue>
    </source>
</reference>
<reference evidence="14" key="1">
    <citation type="submission" date="2015-01" db="EMBL/GenBank/DDBJ databases">
        <title>Transcriptome Assembly of Fopius arisanus.</title>
        <authorList>
            <person name="Geib S."/>
        </authorList>
    </citation>
    <scope>NUCLEOTIDE SEQUENCE</scope>
</reference>
<dbReference type="InterPro" id="IPR042263">
    <property type="entry name" value="DPH1/DPH2_1"/>
</dbReference>
<dbReference type="KEGG" id="fas:105266402"/>
<dbReference type="GeneID" id="105266402"/>
<comment type="pathway">
    <text evidence="2 12">Protein modification; peptidyl-diphthamide biosynthesis.</text>
</comment>
<dbReference type="EMBL" id="GBYB01008223">
    <property type="protein sequence ID" value="JAG77990.1"/>
    <property type="molecule type" value="Transcribed_RNA"/>
</dbReference>
<dbReference type="NCBIfam" id="TIGR00322">
    <property type="entry name" value="diphth2_R"/>
    <property type="match status" value="1"/>
</dbReference>
<dbReference type="RefSeq" id="XP_011302840.1">
    <property type="nucleotide sequence ID" value="XM_011304538.1"/>
</dbReference>
<keyword evidence="15" id="KW-1185">Reference proteome</keyword>
<comment type="catalytic activity">
    <reaction evidence="11">
        <text>L-histidyl-[translation elongation factor 2] + S-adenosyl-L-methionine = 2-[(3S)-amino-3-carboxypropyl]-L-histidyl-[translation elongation factor 2] + S-methyl-5'-thioadenosine + H(+)</text>
        <dbReference type="Rhea" id="RHEA:36783"/>
        <dbReference type="Rhea" id="RHEA-COMP:9748"/>
        <dbReference type="Rhea" id="RHEA-COMP:9749"/>
        <dbReference type="ChEBI" id="CHEBI:15378"/>
        <dbReference type="ChEBI" id="CHEBI:17509"/>
        <dbReference type="ChEBI" id="CHEBI:29979"/>
        <dbReference type="ChEBI" id="CHEBI:59789"/>
        <dbReference type="ChEBI" id="CHEBI:73995"/>
        <dbReference type="EC" id="2.5.1.108"/>
    </reaction>
</comment>
<comment type="similarity">
    <text evidence="4">Belongs to the DPH1/DPH2 family. DPH1 subfamily.</text>
</comment>
<evidence type="ECO:0000256" key="4">
    <source>
        <dbReference type="ARBA" id="ARBA00010173"/>
    </source>
</evidence>
<dbReference type="SFLD" id="SFLDS00032">
    <property type="entry name" value="Radical_SAM_3-amino-3-carboxyp"/>
    <property type="match status" value="1"/>
</dbReference>
<proteinExistence type="inferred from homology"/>